<dbReference type="PANTHER" id="PTHR33886">
    <property type="entry name" value="UNSATURATED RHAMNOGALACTURONAN HYDROLASE (EUROFUNG)"/>
    <property type="match status" value="1"/>
</dbReference>
<sequence length="400" mass="46001">MIRNVNVFIVGVMIVAAALVATTAAAVPRSEDMSWAERMALSDMQRNPQSWQIDFRETPKWNYTHGLMMIAYQRLYEKTGDKRYLDYIRDYADTLLDKEGNIATYSLKNYNIDHLTPGRMLLFLEQQHPSPRYRKALQTLKTQLEGQPRTSEGGFWHKQRYPHQMWLDGLYMGAPFYAQYLQASSAGSAAFDDVQRQFDLVMRHHIDPETGLPYHAWDERREQKWANPDSGVSPNFWSRAIGWYVMALVDAIEYFPEQHAGREVLSGYLQQVLDATLKFRDDKTKLWYQVTDQGDREGNYLEATGSVMFVYAMAKGANRGYLPARYRALAEESYQGMLDNLIRIDADDSEVHLMQNCAVAGLGGDPYRDGSFEYYISEPVRDNDPKGVGPFILASLELEK</sequence>
<protein>
    <submittedName>
        <fullName evidence="2">Glycoside hydrolase family 88 protein</fullName>
    </submittedName>
</protein>
<dbReference type="Pfam" id="PF07470">
    <property type="entry name" value="Glyco_hydro_88"/>
    <property type="match status" value="1"/>
</dbReference>
<dbReference type="PANTHER" id="PTHR33886:SF8">
    <property type="entry name" value="UNSATURATED RHAMNOGALACTURONAN HYDROLASE (EUROFUNG)"/>
    <property type="match status" value="1"/>
</dbReference>
<dbReference type="SUPFAM" id="SSF48208">
    <property type="entry name" value="Six-hairpin glycosidases"/>
    <property type="match status" value="1"/>
</dbReference>
<reference evidence="2 3" key="1">
    <citation type="submission" date="2019-05" db="EMBL/GenBank/DDBJ databases">
        <title>Microbulbifer harenosus sp. nov., an alginate-degrading bacterium isolated from coastal sand.</title>
        <authorList>
            <person name="Huang H."/>
            <person name="Mo K."/>
            <person name="Bao S."/>
        </authorList>
    </citation>
    <scope>NUCLEOTIDE SEQUENCE [LARGE SCALE GENOMIC DNA]</scope>
    <source>
        <strain evidence="2 3">HB161719</strain>
    </source>
</reference>
<dbReference type="InterPro" id="IPR012341">
    <property type="entry name" value="6hp_glycosidase-like_sf"/>
</dbReference>
<gene>
    <name evidence="2" type="ORF">FDY93_06275</name>
</gene>
<name>A0ABY2UJL9_9GAMM</name>
<proteinExistence type="predicted"/>
<evidence type="ECO:0000313" key="3">
    <source>
        <dbReference type="Proteomes" id="UP000306791"/>
    </source>
</evidence>
<dbReference type="InterPro" id="IPR008928">
    <property type="entry name" value="6-hairpin_glycosidase_sf"/>
</dbReference>
<dbReference type="RefSeq" id="WP_138234890.1">
    <property type="nucleotide sequence ID" value="NZ_CP185860.1"/>
</dbReference>
<evidence type="ECO:0000313" key="2">
    <source>
        <dbReference type="EMBL" id="TLM78394.1"/>
    </source>
</evidence>
<organism evidence="2 3">
    <name type="scientific">Microbulbifer harenosus</name>
    <dbReference type="NCBI Taxonomy" id="2576840"/>
    <lineage>
        <taxon>Bacteria</taxon>
        <taxon>Pseudomonadati</taxon>
        <taxon>Pseudomonadota</taxon>
        <taxon>Gammaproteobacteria</taxon>
        <taxon>Cellvibrionales</taxon>
        <taxon>Microbulbiferaceae</taxon>
        <taxon>Microbulbifer</taxon>
    </lineage>
</organism>
<comment type="caution">
    <text evidence="2">The sequence shown here is derived from an EMBL/GenBank/DDBJ whole genome shotgun (WGS) entry which is preliminary data.</text>
</comment>
<keyword evidence="1 2" id="KW-0378">Hydrolase</keyword>
<evidence type="ECO:0000256" key="1">
    <source>
        <dbReference type="ARBA" id="ARBA00022801"/>
    </source>
</evidence>
<accession>A0ABY2UJL9</accession>
<keyword evidence="3" id="KW-1185">Reference proteome</keyword>
<dbReference type="EMBL" id="VANI01000006">
    <property type="protein sequence ID" value="TLM78394.1"/>
    <property type="molecule type" value="Genomic_DNA"/>
</dbReference>
<dbReference type="InterPro" id="IPR010905">
    <property type="entry name" value="Glyco_hydro_88"/>
</dbReference>
<dbReference type="Proteomes" id="UP000306791">
    <property type="component" value="Unassembled WGS sequence"/>
</dbReference>
<dbReference type="Gene3D" id="1.50.10.10">
    <property type="match status" value="1"/>
</dbReference>
<dbReference type="GO" id="GO:0016787">
    <property type="term" value="F:hydrolase activity"/>
    <property type="evidence" value="ECO:0007669"/>
    <property type="project" value="UniProtKB-KW"/>
</dbReference>
<dbReference type="InterPro" id="IPR052043">
    <property type="entry name" value="PolySaccharide_Degr_Enz"/>
</dbReference>